<dbReference type="InterPro" id="IPR006133">
    <property type="entry name" value="DNA-dir_DNA_pol_B_exonuc"/>
</dbReference>
<dbReference type="Gene3D" id="2.40.50.730">
    <property type="match status" value="1"/>
</dbReference>
<evidence type="ECO:0000256" key="2">
    <source>
        <dbReference type="ARBA" id="ARBA00012417"/>
    </source>
</evidence>
<dbReference type="SUPFAM" id="SSF56672">
    <property type="entry name" value="DNA/RNA polymerases"/>
    <property type="match status" value="1"/>
</dbReference>
<dbReference type="Gene3D" id="1.10.3200.20">
    <property type="entry name" value="DNA Polymerase alpha, zinc finger"/>
    <property type="match status" value="1"/>
</dbReference>
<dbReference type="EC" id="2.7.7.7" evidence="2"/>
<feature type="region of interest" description="Disordered" evidence="6">
    <location>
        <begin position="157"/>
        <end position="183"/>
    </location>
</feature>
<reference evidence="9 10" key="1">
    <citation type="submission" date="2024-04" db="EMBL/GenBank/DDBJ databases">
        <title>Tritrichomonas musculus Genome.</title>
        <authorList>
            <person name="Alves-Ferreira E."/>
            <person name="Grigg M."/>
            <person name="Lorenzi H."/>
            <person name="Galac M."/>
        </authorList>
    </citation>
    <scope>NUCLEOTIDE SEQUENCE [LARGE SCALE GENOMIC DNA]</scope>
    <source>
        <strain evidence="9 10">EAF2021</strain>
    </source>
</reference>
<dbReference type="Gene3D" id="3.30.70.2820">
    <property type="match status" value="1"/>
</dbReference>
<dbReference type="InterPro" id="IPR043502">
    <property type="entry name" value="DNA/RNA_pol_sf"/>
</dbReference>
<protein>
    <recommendedName>
        <fullName evidence="2">DNA-directed DNA polymerase</fullName>
        <ecNumber evidence="2">2.7.7.7</ecNumber>
    </recommendedName>
</protein>
<evidence type="ECO:0000256" key="5">
    <source>
        <dbReference type="ARBA" id="ARBA00022932"/>
    </source>
</evidence>
<dbReference type="Pfam" id="PF08996">
    <property type="entry name" value="zf-DNA_Pol"/>
    <property type="match status" value="1"/>
</dbReference>
<evidence type="ECO:0000256" key="6">
    <source>
        <dbReference type="SAM" id="MobiDB-lite"/>
    </source>
</evidence>
<organism evidence="9 10">
    <name type="scientific">Tritrichomonas musculus</name>
    <dbReference type="NCBI Taxonomy" id="1915356"/>
    <lineage>
        <taxon>Eukaryota</taxon>
        <taxon>Metamonada</taxon>
        <taxon>Parabasalia</taxon>
        <taxon>Tritrichomonadida</taxon>
        <taxon>Tritrichomonadidae</taxon>
        <taxon>Tritrichomonas</taxon>
    </lineage>
</organism>
<dbReference type="SUPFAM" id="SSF53098">
    <property type="entry name" value="Ribonuclease H-like"/>
    <property type="match status" value="1"/>
</dbReference>
<dbReference type="Pfam" id="PF03104">
    <property type="entry name" value="DNA_pol_B_exo1"/>
    <property type="match status" value="1"/>
</dbReference>
<accession>A0ABR2ID07</accession>
<dbReference type="Gene3D" id="1.10.132.60">
    <property type="entry name" value="DNA polymerase family B, C-terminal domain"/>
    <property type="match status" value="1"/>
</dbReference>
<dbReference type="InterPro" id="IPR038256">
    <property type="entry name" value="Pol_alpha_znc_sf"/>
</dbReference>
<feature type="compositionally biased region" description="Polar residues" evidence="6">
    <location>
        <begin position="16"/>
        <end position="25"/>
    </location>
</feature>
<feature type="compositionally biased region" description="Low complexity" evidence="6">
    <location>
        <begin position="247"/>
        <end position="258"/>
    </location>
</feature>
<dbReference type="InterPro" id="IPR042087">
    <property type="entry name" value="DNA_pol_B_thumb"/>
</dbReference>
<comment type="similarity">
    <text evidence="1">Belongs to the DNA polymerase type-B family.</text>
</comment>
<keyword evidence="3" id="KW-0808">Transferase</keyword>
<evidence type="ECO:0000256" key="4">
    <source>
        <dbReference type="ARBA" id="ARBA00022695"/>
    </source>
</evidence>
<keyword evidence="5" id="KW-0239">DNA-directed DNA polymerase</keyword>
<evidence type="ECO:0000256" key="3">
    <source>
        <dbReference type="ARBA" id="ARBA00022679"/>
    </source>
</evidence>
<dbReference type="InterPro" id="IPR015088">
    <property type="entry name" value="Znf_DNA-dir_DNA_pol_B_alpha"/>
</dbReference>
<keyword evidence="4" id="KW-0548">Nucleotidyltransferase</keyword>
<feature type="domain" description="Zinc finger DNA-directed DNA polymerase family B alpha" evidence="8">
    <location>
        <begin position="1274"/>
        <end position="1401"/>
    </location>
</feature>
<dbReference type="InterPro" id="IPR006172">
    <property type="entry name" value="DNA-dir_DNA_pol_B"/>
</dbReference>
<sequence>MKAGRRHLIKNDDDSNNQTNANEFQSDSSSMSDFSDSDDREKSQSKHRSNKSKLSTHIVPSFFDEIFREIDETQNIDQDEETIPKSSETIEIDSNTAGKFFNVDNNENQHFLSDNSLDLVTPSQNVSSCISDLNANNINNSNPSKSDFIPSITGNVSSKKSVATSPFKPTALKQQDQKRKSEEQSILFPLNDAQTISQDEMNSGNSVQIDIESKQLLKEEQSKKKSVTILYPKKSPQAQQRKQHEIQLLQRAKQQEQQSKAKKNQQLILVNEKQQVINQPSISILKDTITNDTHNMKKKVNIQDNDSNIKPRIVQRKKADIKDKESKPTYVPPMYDKKLSSLFDIVSSESDEPFTHDHVLYETSQAELRDVFVFNIHEEGGLLYLFCKYYADETQYGTICICIASPSLFLQFLPSFDMSDENVEKEIDEIAKLCKGEIISKKWLTKKSINSTLEQRYLEVELPSKFNIADIPIKGKTYEAVFGSTLSLSENLMIRLNLKGAKWIGVRCAQSPCRQTSVPMYTTFNLSDIEITKDQLAKPSMNICIFSMFERNNEVFMISMRIFYQCNYETLDNYKGLNSSRKSIITFIYIPEISKTSAKNDRTTVYCSSETELLRNFAERIEQFDIDILCSYDLVEHDLPFILARMKANNIKQWTKLGRHTRNVFPKKDSLLQLITSGRMLLDLKSSFKNLLQIESDTFSSLVQAELEIDRPILNFDSGSFCFTDQRQMQELISFNRKDTQFIKKILENKNVIALSEHVSRVTGLQWSQIMSESPSPVIESLLLHYLHKKNYILPDKKQKSDKYQFEKFETKPGFYIKSTALISCNFFTAKVIQRKNLCFTSFNQINLKKSNTIFPNMVSELLNTLKKLNQVEAETESSQASLYKKTLFADSINVVLKLIKPYFEYGSQRFPMSLLGQVVDSEIHKIINSFGDNIILVSSQNDFDSFIIEYSNYNDDQDNKNNENVYDEIDELISHANSGLKHFGFEVSEKYSRLLVLENEYASQETLLNRNLFSFLGINKDGDLIPYNFDFYRFDWCPATKILVDCAIQIVLKSNDAENELITLFKDFPDTTQLKPSDFAITTFPPSAQVISLIKIKNKKSQKLSKTATNRNTGILRRVNDDIGSDSVDDQDQSCYQFLSDDDYLEIENSYDVNEDNLNAKREMLDLNKQLYEITKKYEEKGKFINIEKKISYIHCLDNVIKSVESVDSIDGQIDIKWYKKNQFYDAMKLILKPFNIPISSQIFDILLDSEDDSSNCTENDANLVEFYNDNNSARIIFPCFNCNQKNIFDGINNECLKCQNCGIRFNCKFVANSLTLSINKLLEKWSKNEMKCDYFLCKQKREQLPICKFETHTDPCNPTKNCCGNYILEYSPRETYDGLLALGDLFDKDDTTDEVNELKEYMWRYMSFIKEAHPFSNMKISSFFSTQSQLSDTQVVNDVCSFLDDE</sequence>
<dbReference type="Gene3D" id="3.30.420.10">
    <property type="entry name" value="Ribonuclease H-like superfamily/Ribonuclease H"/>
    <property type="match status" value="1"/>
</dbReference>
<evidence type="ECO:0000259" key="7">
    <source>
        <dbReference type="Pfam" id="PF03104"/>
    </source>
</evidence>
<evidence type="ECO:0000259" key="8">
    <source>
        <dbReference type="Pfam" id="PF08996"/>
    </source>
</evidence>
<dbReference type="SMART" id="SM00486">
    <property type="entry name" value="POLBc"/>
    <property type="match status" value="1"/>
</dbReference>
<dbReference type="PANTHER" id="PTHR45861">
    <property type="entry name" value="DNA POLYMERASE ALPHA CATALYTIC SUBUNIT"/>
    <property type="match status" value="1"/>
</dbReference>
<feature type="region of interest" description="Disordered" evidence="6">
    <location>
        <begin position="1"/>
        <end position="54"/>
    </location>
</feature>
<evidence type="ECO:0000256" key="1">
    <source>
        <dbReference type="ARBA" id="ARBA00005755"/>
    </source>
</evidence>
<proteinExistence type="inferred from homology"/>
<dbReference type="Proteomes" id="UP001470230">
    <property type="component" value="Unassembled WGS sequence"/>
</dbReference>
<evidence type="ECO:0000313" key="9">
    <source>
        <dbReference type="EMBL" id="KAK8860322.1"/>
    </source>
</evidence>
<dbReference type="PANTHER" id="PTHR45861:SF1">
    <property type="entry name" value="DNA POLYMERASE ALPHA CATALYTIC SUBUNIT"/>
    <property type="match status" value="1"/>
</dbReference>
<keyword evidence="10" id="KW-1185">Reference proteome</keyword>
<comment type="caution">
    <text evidence="9">The sequence shown here is derived from an EMBL/GenBank/DDBJ whole genome shotgun (WGS) entry which is preliminary data.</text>
</comment>
<dbReference type="InterPro" id="IPR036397">
    <property type="entry name" value="RNaseH_sf"/>
</dbReference>
<gene>
    <name evidence="9" type="ORF">M9Y10_011986</name>
</gene>
<evidence type="ECO:0000313" key="10">
    <source>
        <dbReference type="Proteomes" id="UP001470230"/>
    </source>
</evidence>
<feature type="region of interest" description="Disordered" evidence="6">
    <location>
        <begin position="232"/>
        <end position="258"/>
    </location>
</feature>
<name>A0ABR2ID07_9EUKA</name>
<dbReference type="InterPro" id="IPR012337">
    <property type="entry name" value="RNaseH-like_sf"/>
</dbReference>
<dbReference type="EMBL" id="JAPFFF010000018">
    <property type="protein sequence ID" value="KAK8860322.1"/>
    <property type="molecule type" value="Genomic_DNA"/>
</dbReference>
<feature type="domain" description="DNA-directed DNA polymerase family B exonuclease" evidence="7">
    <location>
        <begin position="481"/>
        <end position="696"/>
    </location>
</feature>